<evidence type="ECO:0000256" key="1">
    <source>
        <dbReference type="SAM" id="MobiDB-lite"/>
    </source>
</evidence>
<gene>
    <name evidence="2" type="ORF">GCM10010170_065420</name>
</gene>
<evidence type="ECO:0000313" key="2">
    <source>
        <dbReference type="EMBL" id="GAA2366525.1"/>
    </source>
</evidence>
<feature type="region of interest" description="Disordered" evidence="1">
    <location>
        <begin position="1"/>
        <end position="33"/>
    </location>
</feature>
<reference evidence="2 3" key="1">
    <citation type="journal article" date="2019" name="Int. J. Syst. Evol. Microbiol.">
        <title>The Global Catalogue of Microorganisms (GCM) 10K type strain sequencing project: providing services to taxonomists for standard genome sequencing and annotation.</title>
        <authorList>
            <consortium name="The Broad Institute Genomics Platform"/>
            <consortium name="The Broad Institute Genome Sequencing Center for Infectious Disease"/>
            <person name="Wu L."/>
            <person name="Ma J."/>
        </authorList>
    </citation>
    <scope>NUCLEOTIDE SEQUENCE [LARGE SCALE GENOMIC DNA]</scope>
    <source>
        <strain evidence="2 3">JCM 3272</strain>
    </source>
</reference>
<sequence>MSNLADTGVESSGYAPPASGPRSVERLSAPGGPSGYEGVDIGAVHAFRRGRLEPAREAVLADQVAAVIGQPEPPCTPIASAMRQVMQHVGGDAELLAWLDKFPGRPQLITRVLTLVALLDRFGDCRPVVGALREFRMRAPDPPSLAGHLPDVTGDAALACLGGEIKMMLGEDDLAPAGRLAMAAAGLLADLGPHVAKVPGAEELGALAERSRTGLREALAAVEEPKAAARAR</sequence>
<keyword evidence="3" id="KW-1185">Reference proteome</keyword>
<comment type="caution">
    <text evidence="2">The sequence shown here is derived from an EMBL/GenBank/DDBJ whole genome shotgun (WGS) entry which is preliminary data.</text>
</comment>
<protein>
    <submittedName>
        <fullName evidence="2">Uncharacterized protein</fullName>
    </submittedName>
</protein>
<name>A0ABN3H109_9ACTN</name>
<organism evidence="2 3">
    <name type="scientific">Dactylosporangium salmoneum</name>
    <dbReference type="NCBI Taxonomy" id="53361"/>
    <lineage>
        <taxon>Bacteria</taxon>
        <taxon>Bacillati</taxon>
        <taxon>Actinomycetota</taxon>
        <taxon>Actinomycetes</taxon>
        <taxon>Micromonosporales</taxon>
        <taxon>Micromonosporaceae</taxon>
        <taxon>Dactylosporangium</taxon>
    </lineage>
</organism>
<dbReference type="EMBL" id="BAAARV010000064">
    <property type="protein sequence ID" value="GAA2366525.1"/>
    <property type="molecule type" value="Genomic_DNA"/>
</dbReference>
<proteinExistence type="predicted"/>
<evidence type="ECO:0000313" key="3">
    <source>
        <dbReference type="Proteomes" id="UP001501444"/>
    </source>
</evidence>
<dbReference type="Proteomes" id="UP001501444">
    <property type="component" value="Unassembled WGS sequence"/>
</dbReference>
<accession>A0ABN3H109</accession>
<dbReference type="RefSeq" id="WP_344616429.1">
    <property type="nucleotide sequence ID" value="NZ_BAAARV010000064.1"/>
</dbReference>